<dbReference type="SMART" id="SM00478">
    <property type="entry name" value="ENDO3c"/>
    <property type="match status" value="1"/>
</dbReference>
<evidence type="ECO:0000313" key="8">
    <source>
        <dbReference type="Proteomes" id="UP000000578"/>
    </source>
</evidence>
<dbReference type="CDD" id="cd00056">
    <property type="entry name" value="ENDO3c"/>
    <property type="match status" value="1"/>
</dbReference>
<evidence type="ECO:0000256" key="5">
    <source>
        <dbReference type="ARBA" id="ARBA00023295"/>
    </source>
</evidence>
<dbReference type="Gene3D" id="1.10.1670.10">
    <property type="entry name" value="Helix-hairpin-Helix base-excision DNA repair enzymes (C-terminal)"/>
    <property type="match status" value="1"/>
</dbReference>
<dbReference type="FunFam" id="1.10.1670.10:FF:000001">
    <property type="entry name" value="Endonuclease III"/>
    <property type="match status" value="1"/>
</dbReference>
<feature type="domain" description="HhH-GPD" evidence="6">
    <location>
        <begin position="44"/>
        <end position="187"/>
    </location>
</feature>
<evidence type="ECO:0000313" key="7">
    <source>
        <dbReference type="EMBL" id="AAR39244.1"/>
    </source>
</evidence>
<dbReference type="GO" id="GO:0006289">
    <property type="term" value="P:nucleotide-excision repair"/>
    <property type="evidence" value="ECO:0007669"/>
    <property type="project" value="TreeGrafter"/>
</dbReference>
<dbReference type="SUPFAM" id="SSF48150">
    <property type="entry name" value="DNA-glycosylase"/>
    <property type="match status" value="1"/>
</dbReference>
<dbReference type="Gene3D" id="1.10.340.30">
    <property type="entry name" value="Hypothetical protein, domain 2"/>
    <property type="match status" value="1"/>
</dbReference>
<evidence type="ECO:0000259" key="6">
    <source>
        <dbReference type="SMART" id="SM00478"/>
    </source>
</evidence>
<organism evidence="7 8">
    <name type="scientific">Nanoarchaeum equitans (strain Kin4-M)</name>
    <dbReference type="NCBI Taxonomy" id="228908"/>
    <lineage>
        <taxon>Archaea</taxon>
        <taxon>Nanobdellota</taxon>
        <taxon>Candidatus Nanoarchaeia</taxon>
        <taxon>Nanoarchaeales</taxon>
        <taxon>Nanoarchaeaceae</taxon>
        <taxon>Nanoarchaeum</taxon>
    </lineage>
</organism>
<dbReference type="HOGENOM" id="CLU_012862_3_4_2"/>
<keyword evidence="5" id="KW-0326">Glycosidase</keyword>
<dbReference type="Pfam" id="PF00730">
    <property type="entry name" value="HhH-GPD"/>
    <property type="match status" value="1"/>
</dbReference>
<dbReference type="BioCyc" id="NEQU228908:GJB6-425-MONOMER"/>
<dbReference type="GO" id="GO:0006285">
    <property type="term" value="P:base-excision repair, AP site formation"/>
    <property type="evidence" value="ECO:0007669"/>
    <property type="project" value="TreeGrafter"/>
</dbReference>
<keyword evidence="1" id="KW-0227">DNA damage</keyword>
<reference evidence="7 8" key="1">
    <citation type="journal article" date="2003" name="Proc. Natl. Acad. Sci. U.S.A.">
        <title>The genome of Nanoarchaeum equitans: insights into early archaeal evolution and derived parasitism.</title>
        <authorList>
            <person name="Waters E."/>
            <person name="Hohn M.J."/>
            <person name="Ahel I."/>
            <person name="Graham D.E."/>
            <person name="Adams M.D."/>
            <person name="Barnstead M."/>
            <person name="Beeson K.Y."/>
            <person name="Bibbs L."/>
            <person name="Bolanos R."/>
            <person name="Keller M."/>
            <person name="Kretz K."/>
            <person name="Lin X."/>
            <person name="Mathur E."/>
            <person name="Ni J."/>
            <person name="Podar M."/>
            <person name="Richardson T."/>
            <person name="Sutton G.G."/>
            <person name="Simon M."/>
            <person name="Soll D."/>
            <person name="Stetter K.O."/>
            <person name="Short J.M."/>
            <person name="Noordewier M."/>
        </authorList>
    </citation>
    <scope>NUCLEOTIDE SEQUENCE [LARGE SCALE GENOMIC DNA]</scope>
    <source>
        <strain evidence="7 8">Kin4-M</strain>
    </source>
</reference>
<evidence type="ECO:0000256" key="2">
    <source>
        <dbReference type="ARBA" id="ARBA00022801"/>
    </source>
</evidence>
<sequence>MQMQIEEQLKIIEDLVKKLNDRLAVPYIWEKTKDPFWALIATVLSIRTREEQTIRASLNLYNKYKDYKNLAKAPIEEIEDLIKNVGLYKQKAKWIKTIAQRWDYNKKCDESFIRNLPGVGRKVGNVYLNLVCNKPYIAVDVHVHRIANRLGWVKTKTPEETEKQLYKIIPKEYWPKLNHMLVLFGRNICLPSKPKCDICPLDCPYKYNKNKP</sequence>
<keyword evidence="4" id="KW-0456">Lyase</keyword>
<dbReference type="PANTHER" id="PTHR43286">
    <property type="entry name" value="ENDONUCLEASE III-LIKE PROTEIN 1"/>
    <property type="match status" value="1"/>
</dbReference>
<name>Q74N20_NANEQ</name>
<keyword evidence="3" id="KW-0234">DNA repair</keyword>
<evidence type="ECO:0000256" key="3">
    <source>
        <dbReference type="ARBA" id="ARBA00023204"/>
    </source>
</evidence>
<evidence type="ECO:0000256" key="1">
    <source>
        <dbReference type="ARBA" id="ARBA00022763"/>
    </source>
</evidence>
<dbReference type="InterPro" id="IPR023170">
    <property type="entry name" value="HhH_base_excis_C"/>
</dbReference>
<keyword evidence="2" id="KW-0378">Hydrolase</keyword>
<dbReference type="STRING" id="228908.NEQ398"/>
<accession>Q74N20</accession>
<keyword evidence="8" id="KW-1185">Reference proteome</keyword>
<dbReference type="GO" id="GO:0016829">
    <property type="term" value="F:lyase activity"/>
    <property type="evidence" value="ECO:0007669"/>
    <property type="project" value="UniProtKB-KW"/>
</dbReference>
<dbReference type="EMBL" id="AE017199">
    <property type="protein sequence ID" value="AAR39244.1"/>
    <property type="molecule type" value="Genomic_DNA"/>
</dbReference>
<dbReference type="GO" id="GO:0003906">
    <property type="term" value="F:DNA-(apurinic or apyrimidinic site) endonuclease activity"/>
    <property type="evidence" value="ECO:0007669"/>
    <property type="project" value="TreeGrafter"/>
</dbReference>
<dbReference type="KEGG" id="neq:NEQ398"/>
<dbReference type="AlphaFoldDB" id="Q74N20"/>
<proteinExistence type="predicted"/>
<dbReference type="InterPro" id="IPR003265">
    <property type="entry name" value="HhH-GPD_domain"/>
</dbReference>
<dbReference type="GO" id="GO:0000703">
    <property type="term" value="F:oxidized pyrimidine nucleobase lesion DNA N-glycosylase activity"/>
    <property type="evidence" value="ECO:0007669"/>
    <property type="project" value="TreeGrafter"/>
</dbReference>
<dbReference type="Proteomes" id="UP000000578">
    <property type="component" value="Chromosome"/>
</dbReference>
<dbReference type="PIRSF" id="PIRSF001435">
    <property type="entry name" value="Nth"/>
    <property type="match status" value="1"/>
</dbReference>
<evidence type="ECO:0000256" key="4">
    <source>
        <dbReference type="ARBA" id="ARBA00023239"/>
    </source>
</evidence>
<gene>
    <name evidence="7" type="ordered locus">NEQ398</name>
</gene>
<dbReference type="InterPro" id="IPR011257">
    <property type="entry name" value="DNA_glycosylase"/>
</dbReference>
<dbReference type="PATRIC" id="fig|228908.8.peg.405"/>
<dbReference type="PANTHER" id="PTHR43286:SF1">
    <property type="entry name" value="ENDONUCLEASE III-LIKE PROTEIN 1"/>
    <property type="match status" value="1"/>
</dbReference>
<dbReference type="EnsemblBacteria" id="AAR39244">
    <property type="protein sequence ID" value="AAR39244"/>
    <property type="gene ID" value="NEQ398"/>
</dbReference>
<protein>
    <submittedName>
        <fullName evidence="7">NEQ398</fullName>
    </submittedName>
</protein>